<dbReference type="InParanoid" id="A0A067M269"/>
<dbReference type="OrthoDB" id="2404451at2759"/>
<proteinExistence type="predicted"/>
<name>A0A067M269_BOTB1</name>
<reference evidence="2" key="1">
    <citation type="journal article" date="2014" name="Proc. Natl. Acad. Sci. U.S.A.">
        <title>Extensive sampling of basidiomycete genomes demonstrates inadequacy of the white-rot/brown-rot paradigm for wood decay fungi.</title>
        <authorList>
            <person name="Riley R."/>
            <person name="Salamov A.A."/>
            <person name="Brown D.W."/>
            <person name="Nagy L.G."/>
            <person name="Floudas D."/>
            <person name="Held B.W."/>
            <person name="Levasseur A."/>
            <person name="Lombard V."/>
            <person name="Morin E."/>
            <person name="Otillar R."/>
            <person name="Lindquist E.A."/>
            <person name="Sun H."/>
            <person name="LaButti K.M."/>
            <person name="Schmutz J."/>
            <person name="Jabbour D."/>
            <person name="Luo H."/>
            <person name="Baker S.E."/>
            <person name="Pisabarro A.G."/>
            <person name="Walton J.D."/>
            <person name="Blanchette R.A."/>
            <person name="Henrissat B."/>
            <person name="Martin F."/>
            <person name="Cullen D."/>
            <person name="Hibbett D.S."/>
            <person name="Grigoriev I.V."/>
        </authorList>
    </citation>
    <scope>NUCLEOTIDE SEQUENCE [LARGE SCALE GENOMIC DNA]</scope>
    <source>
        <strain evidence="2">FD-172 SS1</strain>
    </source>
</reference>
<evidence type="ECO:0000313" key="1">
    <source>
        <dbReference type="EMBL" id="KDQ05686.1"/>
    </source>
</evidence>
<sequence>MHGVPNVWNAHTRTFIDAGGYFIIVGGDQPAVAKLMNMKGHKAISPCRTCRLFGCFCPHPSGKGGSYYYPLRAPNDWNAIPRYRQLRLGGHHYDAANLPLRTHANYLVHLANIEAADNKDEAQIIYGIKGDSIFRNLSSLKFPTSFPFGMAHLVCLNVVKRLVEHATDNFASVPNKGQPYAIPSHTWKSLSRQLAEATATVPACYGKAFKDLSSEIGFMVSEDWLNFLLYASEPVFATAYTSPQSKPCLELWKLLAEVVEESIQYSIKRKAIAEIRTKIQKFVTEYERFVHPQYQFFQAKLTSHP</sequence>
<dbReference type="HOGENOM" id="CLU_026593_0_0_1"/>
<dbReference type="AlphaFoldDB" id="A0A067M269"/>
<gene>
    <name evidence="1" type="ORF">BOTBODRAFT_122380</name>
</gene>
<dbReference type="STRING" id="930990.A0A067M269"/>
<accession>A0A067M269</accession>
<keyword evidence="2" id="KW-1185">Reference proteome</keyword>
<dbReference type="Proteomes" id="UP000027195">
    <property type="component" value="Unassembled WGS sequence"/>
</dbReference>
<dbReference type="EMBL" id="KL198207">
    <property type="protein sequence ID" value="KDQ05686.1"/>
    <property type="molecule type" value="Genomic_DNA"/>
</dbReference>
<organism evidence="1 2">
    <name type="scientific">Botryobasidium botryosum (strain FD-172 SS1)</name>
    <dbReference type="NCBI Taxonomy" id="930990"/>
    <lineage>
        <taxon>Eukaryota</taxon>
        <taxon>Fungi</taxon>
        <taxon>Dikarya</taxon>
        <taxon>Basidiomycota</taxon>
        <taxon>Agaricomycotina</taxon>
        <taxon>Agaricomycetes</taxon>
        <taxon>Cantharellales</taxon>
        <taxon>Botryobasidiaceae</taxon>
        <taxon>Botryobasidium</taxon>
    </lineage>
</organism>
<protein>
    <submittedName>
        <fullName evidence="1">Uncharacterized protein</fullName>
    </submittedName>
</protein>
<evidence type="ECO:0000313" key="2">
    <source>
        <dbReference type="Proteomes" id="UP000027195"/>
    </source>
</evidence>